<dbReference type="InterPro" id="IPR003439">
    <property type="entry name" value="ABC_transporter-like_ATP-bd"/>
</dbReference>
<dbReference type="Proteomes" id="UP001055057">
    <property type="component" value="Unassembled WGS sequence"/>
</dbReference>
<accession>A0ABQ4U0B2</accession>
<evidence type="ECO:0000259" key="6">
    <source>
        <dbReference type="PROSITE" id="PS50893"/>
    </source>
</evidence>
<evidence type="ECO:0000313" key="7">
    <source>
        <dbReference type="EMBL" id="GJE60587.1"/>
    </source>
</evidence>
<keyword evidence="4" id="KW-0547">Nucleotide-binding</keyword>
<reference evidence="7" key="1">
    <citation type="journal article" date="2021" name="Front. Microbiol.">
        <title>Comprehensive Comparative Genomics and Phenotyping of Methylobacterium Species.</title>
        <authorList>
            <person name="Alessa O."/>
            <person name="Ogura Y."/>
            <person name="Fujitani Y."/>
            <person name="Takami H."/>
            <person name="Hayashi T."/>
            <person name="Sahin N."/>
            <person name="Tani A."/>
        </authorList>
    </citation>
    <scope>NUCLEOTIDE SEQUENCE</scope>
    <source>
        <strain evidence="7">DSM 23632</strain>
    </source>
</reference>
<keyword evidence="2" id="KW-0813">Transport</keyword>
<evidence type="ECO:0000256" key="3">
    <source>
        <dbReference type="ARBA" id="ARBA00022458"/>
    </source>
</evidence>
<keyword evidence="8" id="KW-1185">Reference proteome</keyword>
<reference evidence="7" key="2">
    <citation type="submission" date="2021-08" db="EMBL/GenBank/DDBJ databases">
        <authorList>
            <person name="Tani A."/>
            <person name="Ola A."/>
            <person name="Ogura Y."/>
            <person name="Katsura K."/>
            <person name="Hayashi T."/>
        </authorList>
    </citation>
    <scope>NUCLEOTIDE SEQUENCE</scope>
    <source>
        <strain evidence="7">DSM 23632</strain>
    </source>
</reference>
<protein>
    <submittedName>
        <fullName evidence="7">Multidrug ABC transporter ATP-binding protein YbhF</fullName>
    </submittedName>
</protein>
<dbReference type="PROSITE" id="PS50893">
    <property type="entry name" value="ABC_TRANSPORTER_2"/>
    <property type="match status" value="1"/>
</dbReference>
<proteinExistence type="inferred from homology"/>
<sequence>MATPEPLVRVSQAVLAYRERRVLDGVDLDLVSGRVLALLGPNGAGKTSLMRLVAGRLAPRSGSVRVLDADPFREPAARRAIGWVPQEIALYPRLTVAENLGVFAQLAGVTRRGRRAAVAAALDLAEIADVSGRPVGLLSGGYQRRVNIAVSLMGGPRLVLLDEPTQGVDLAARAAIHAVLGRLRAEGTAILLATHDFAEAGHLADRVAVLARGRVVREGDLAGLLAQLRTGAPEREVLLGAPAELAAEAVLRRAGFAPAEAGPAGPSLTWRTAGRPEQGLDGAALLGALRAQGVPAAEIRVRTPGLEALYLDALTPRPVPDAPRPLMAGASR</sequence>
<gene>
    <name evidence="7" type="primary">ybhF</name>
    <name evidence="7" type="ORF">MPOCJGCO_2701</name>
</gene>
<dbReference type="GO" id="GO:0005524">
    <property type="term" value="F:ATP binding"/>
    <property type="evidence" value="ECO:0007669"/>
    <property type="project" value="UniProtKB-KW"/>
</dbReference>
<evidence type="ECO:0000256" key="4">
    <source>
        <dbReference type="ARBA" id="ARBA00022741"/>
    </source>
</evidence>
<dbReference type="EMBL" id="BPRB01000147">
    <property type="protein sequence ID" value="GJE60587.1"/>
    <property type="molecule type" value="Genomic_DNA"/>
</dbReference>
<dbReference type="SUPFAM" id="SSF52540">
    <property type="entry name" value="P-loop containing nucleoside triphosphate hydrolases"/>
    <property type="match status" value="1"/>
</dbReference>
<keyword evidence="5 7" id="KW-0067">ATP-binding</keyword>
<evidence type="ECO:0000256" key="2">
    <source>
        <dbReference type="ARBA" id="ARBA00022448"/>
    </source>
</evidence>
<dbReference type="RefSeq" id="WP_238183203.1">
    <property type="nucleotide sequence ID" value="NZ_BPRB01000147.1"/>
</dbReference>
<dbReference type="CDD" id="cd03230">
    <property type="entry name" value="ABC_DR_subfamily_A"/>
    <property type="match status" value="1"/>
</dbReference>
<name>A0ABQ4U0B2_9HYPH</name>
<dbReference type="SMART" id="SM00382">
    <property type="entry name" value="AAA"/>
    <property type="match status" value="1"/>
</dbReference>
<dbReference type="Gene3D" id="3.40.50.300">
    <property type="entry name" value="P-loop containing nucleotide triphosphate hydrolases"/>
    <property type="match status" value="1"/>
</dbReference>
<evidence type="ECO:0000256" key="5">
    <source>
        <dbReference type="ARBA" id="ARBA00022840"/>
    </source>
</evidence>
<comment type="caution">
    <text evidence="7">The sequence shown here is derived from an EMBL/GenBank/DDBJ whole genome shotgun (WGS) entry which is preliminary data.</text>
</comment>
<evidence type="ECO:0000256" key="1">
    <source>
        <dbReference type="ARBA" id="ARBA00005417"/>
    </source>
</evidence>
<comment type="similarity">
    <text evidence="1">Belongs to the ABC transporter superfamily.</text>
</comment>
<dbReference type="InterPro" id="IPR027417">
    <property type="entry name" value="P-loop_NTPase"/>
</dbReference>
<dbReference type="InterPro" id="IPR050763">
    <property type="entry name" value="ABC_transporter_ATP-binding"/>
</dbReference>
<organism evidence="7 8">
    <name type="scientific">Methylobacterium trifolii</name>
    <dbReference type="NCBI Taxonomy" id="1003092"/>
    <lineage>
        <taxon>Bacteria</taxon>
        <taxon>Pseudomonadati</taxon>
        <taxon>Pseudomonadota</taxon>
        <taxon>Alphaproteobacteria</taxon>
        <taxon>Hyphomicrobiales</taxon>
        <taxon>Methylobacteriaceae</taxon>
        <taxon>Methylobacterium</taxon>
    </lineage>
</organism>
<dbReference type="InterPro" id="IPR003593">
    <property type="entry name" value="AAA+_ATPase"/>
</dbReference>
<dbReference type="Pfam" id="PF00005">
    <property type="entry name" value="ABC_tran"/>
    <property type="match status" value="1"/>
</dbReference>
<dbReference type="PANTHER" id="PTHR42711">
    <property type="entry name" value="ABC TRANSPORTER ATP-BINDING PROTEIN"/>
    <property type="match status" value="1"/>
</dbReference>
<keyword evidence="3" id="KW-0536">Nodulation</keyword>
<evidence type="ECO:0000313" key="8">
    <source>
        <dbReference type="Proteomes" id="UP001055057"/>
    </source>
</evidence>
<feature type="domain" description="ABC transporter" evidence="6">
    <location>
        <begin position="8"/>
        <end position="237"/>
    </location>
</feature>
<dbReference type="PANTHER" id="PTHR42711:SF5">
    <property type="entry name" value="ABC TRANSPORTER ATP-BINDING PROTEIN NATA"/>
    <property type="match status" value="1"/>
</dbReference>